<keyword evidence="1" id="KW-0812">Transmembrane</keyword>
<feature type="transmembrane region" description="Helical" evidence="1">
    <location>
        <begin position="172"/>
        <end position="191"/>
    </location>
</feature>
<organism evidence="2">
    <name type="scientific">marine sediment metagenome</name>
    <dbReference type="NCBI Taxonomy" id="412755"/>
    <lineage>
        <taxon>unclassified sequences</taxon>
        <taxon>metagenomes</taxon>
        <taxon>ecological metagenomes</taxon>
    </lineage>
</organism>
<comment type="caution">
    <text evidence="2">The sequence shown here is derived from an EMBL/GenBank/DDBJ whole genome shotgun (WGS) entry which is preliminary data.</text>
</comment>
<sequence>MIKRKWFGGIERNLSFVNEVSAGIGLVTGYVLFGLYWLSTPITTVEVTTQTVAYEERVIGYIPEPTRLESISDLGSLNRTVPVTAKFPILNEQGRPALSEEVVTFEGKGTPMIYVEQKEIVIPKLASDDVKLVSPHSSSNYARFYLETILQGTGYYYEDKRVAFDGAMSADIFAVRIGTLFALLSLVLLMIKVKAISRSVNFLKSLMEPDKSPDTLDEASMSEHYEDAKKFKKQYEMTKRSREAEYFERIGESAEVAYANILTFIDKAELFLRTEQDNNEYVVCRDKSVYIDPPVYCDIPTVDRKTYMGITADPLDVKRCTLEEAEFFANYLKNVEGALSIEPVRLVKAIRNALRINLILRKKLEFYLRNKGII</sequence>
<protein>
    <submittedName>
        <fullName evidence="2">Uncharacterized protein</fullName>
    </submittedName>
</protein>
<gene>
    <name evidence="2" type="ORF">LCGC14_0348850</name>
</gene>
<dbReference type="EMBL" id="LAZR01000260">
    <property type="protein sequence ID" value="KKN78593.1"/>
    <property type="molecule type" value="Genomic_DNA"/>
</dbReference>
<reference evidence="2" key="1">
    <citation type="journal article" date="2015" name="Nature">
        <title>Complex archaea that bridge the gap between prokaryotes and eukaryotes.</title>
        <authorList>
            <person name="Spang A."/>
            <person name="Saw J.H."/>
            <person name="Jorgensen S.L."/>
            <person name="Zaremba-Niedzwiedzka K."/>
            <person name="Martijn J."/>
            <person name="Lind A.E."/>
            <person name="van Eijk R."/>
            <person name="Schleper C."/>
            <person name="Guy L."/>
            <person name="Ettema T.J."/>
        </authorList>
    </citation>
    <scope>NUCLEOTIDE SEQUENCE</scope>
</reference>
<proteinExistence type="predicted"/>
<name>A0A0F9WJG3_9ZZZZ</name>
<feature type="transmembrane region" description="Helical" evidence="1">
    <location>
        <begin position="20"/>
        <end position="38"/>
    </location>
</feature>
<keyword evidence="1" id="KW-1133">Transmembrane helix</keyword>
<accession>A0A0F9WJG3</accession>
<evidence type="ECO:0000313" key="2">
    <source>
        <dbReference type="EMBL" id="KKN78593.1"/>
    </source>
</evidence>
<evidence type="ECO:0000256" key="1">
    <source>
        <dbReference type="SAM" id="Phobius"/>
    </source>
</evidence>
<dbReference type="AlphaFoldDB" id="A0A0F9WJG3"/>
<keyword evidence="1" id="KW-0472">Membrane</keyword>